<evidence type="ECO:0000256" key="1">
    <source>
        <dbReference type="ARBA" id="ARBA00022741"/>
    </source>
</evidence>
<accession>A0A371FXY2</accession>
<gene>
    <name evidence="4" type="ORF">CR513_35915</name>
</gene>
<evidence type="ECO:0000313" key="5">
    <source>
        <dbReference type="Proteomes" id="UP000257109"/>
    </source>
</evidence>
<dbReference type="STRING" id="157652.A0A371FXY2"/>
<evidence type="ECO:0000313" key="4">
    <source>
        <dbReference type="EMBL" id="RDX83194.1"/>
    </source>
</evidence>
<comment type="caution">
    <text evidence="4">The sequence shown here is derived from an EMBL/GenBank/DDBJ whole genome shotgun (WGS) entry which is preliminary data.</text>
</comment>
<evidence type="ECO:0000256" key="2">
    <source>
        <dbReference type="ARBA" id="ARBA00022840"/>
    </source>
</evidence>
<reference evidence="4" key="1">
    <citation type="submission" date="2018-05" db="EMBL/GenBank/DDBJ databases">
        <title>Draft genome of Mucuna pruriens seed.</title>
        <authorList>
            <person name="Nnadi N.E."/>
            <person name="Vos R."/>
            <person name="Hasami M.H."/>
            <person name="Devisetty U.K."/>
            <person name="Aguiy J.C."/>
        </authorList>
    </citation>
    <scope>NUCLEOTIDE SEQUENCE [LARGE SCALE GENOMIC DNA]</scope>
    <source>
        <strain evidence="4">JCA_2017</strain>
    </source>
</reference>
<dbReference type="EMBL" id="QJKJ01007431">
    <property type="protein sequence ID" value="RDX83194.1"/>
    <property type="molecule type" value="Genomic_DNA"/>
</dbReference>
<keyword evidence="5" id="KW-1185">Reference proteome</keyword>
<keyword evidence="2" id="KW-0067">ATP-binding</keyword>
<feature type="compositionally biased region" description="Polar residues" evidence="3">
    <location>
        <begin position="380"/>
        <end position="389"/>
    </location>
</feature>
<evidence type="ECO:0000256" key="3">
    <source>
        <dbReference type="SAM" id="MobiDB-lite"/>
    </source>
</evidence>
<name>A0A371FXY2_MUCPR</name>
<dbReference type="PANTHER" id="PTHR45644:SF85">
    <property type="entry name" value="P-LOOP CONTAINING NUCLEOSIDE TRIPHOSPHATE HYDROLASES SUPERFAMILY PROTEIN"/>
    <property type="match status" value="1"/>
</dbReference>
<organism evidence="4 5">
    <name type="scientific">Mucuna pruriens</name>
    <name type="common">Velvet bean</name>
    <name type="synonym">Dolichos pruriens</name>
    <dbReference type="NCBI Taxonomy" id="157652"/>
    <lineage>
        <taxon>Eukaryota</taxon>
        <taxon>Viridiplantae</taxon>
        <taxon>Streptophyta</taxon>
        <taxon>Embryophyta</taxon>
        <taxon>Tracheophyta</taxon>
        <taxon>Spermatophyta</taxon>
        <taxon>Magnoliopsida</taxon>
        <taxon>eudicotyledons</taxon>
        <taxon>Gunneridae</taxon>
        <taxon>Pentapetalae</taxon>
        <taxon>rosids</taxon>
        <taxon>fabids</taxon>
        <taxon>Fabales</taxon>
        <taxon>Fabaceae</taxon>
        <taxon>Papilionoideae</taxon>
        <taxon>50 kb inversion clade</taxon>
        <taxon>NPAAA clade</taxon>
        <taxon>indigoferoid/millettioid clade</taxon>
        <taxon>Phaseoleae</taxon>
        <taxon>Mucuna</taxon>
    </lineage>
</organism>
<proteinExistence type="predicted"/>
<dbReference type="GO" id="GO:0005741">
    <property type="term" value="C:mitochondrial outer membrane"/>
    <property type="evidence" value="ECO:0007669"/>
    <property type="project" value="TreeGrafter"/>
</dbReference>
<dbReference type="GO" id="GO:0005524">
    <property type="term" value="F:ATP binding"/>
    <property type="evidence" value="ECO:0007669"/>
    <property type="project" value="UniProtKB-KW"/>
</dbReference>
<dbReference type="PANTHER" id="PTHR45644">
    <property type="entry name" value="AAA ATPASE, PUTATIVE (AFU_ORTHOLOGUE AFUA_2G12920)-RELATED-RELATED"/>
    <property type="match status" value="1"/>
</dbReference>
<dbReference type="InterPro" id="IPR051701">
    <property type="entry name" value="Mito_OM_Translocase_MSP1"/>
</dbReference>
<sequence>MSYYHFGDILTDRLSLVVTNRLPLTGLSVLRTVTDRLPLMGLYVPRTVVGTLRLMGSLVPRISLADCLSWVFSAPDSRWWTATCGSLGLLGRSLIDRLQQIVIDQLPLMSKLKIPTHLQNVQKWVGGISGDQIVLELNNKVSDGKNSEITFDNFPYYLSQRIRLLLTSAEYVYLKQEFSKHMINLFPAGRSILLSGPAELYQQMLAQALAHYFESKLLSLESIAIENSSNPPKCLFCGTRRTFAYRGTELVDIGFCEGGAKELKVGASAVRRHFGKRVELSVDPHITNQTSTDIHNYLASKTSGYRAKTIGQVLVRSVVEAVKAQGLMVKVAKVLNRNRFHLMSPLNTCGVSHIDCSYGSRGQLCDSEDEGHVEKDDDSSIGQPRSNLSRTRDSSDT</sequence>
<keyword evidence="1" id="KW-0547">Nucleotide-binding</keyword>
<feature type="region of interest" description="Disordered" evidence="3">
    <location>
        <begin position="366"/>
        <end position="397"/>
    </location>
</feature>
<protein>
    <submittedName>
        <fullName evidence="4">Uncharacterized protein</fullName>
    </submittedName>
</protein>
<feature type="non-terminal residue" evidence="4">
    <location>
        <position position="1"/>
    </location>
</feature>
<dbReference type="Proteomes" id="UP000257109">
    <property type="component" value="Unassembled WGS sequence"/>
</dbReference>
<dbReference type="AlphaFoldDB" id="A0A371FXY2"/>